<reference evidence="4 5" key="1">
    <citation type="submission" date="2022-12" db="EMBL/GenBank/DDBJ databases">
        <title>Draft genome sequence of Paenibacillus sp. dW9.</title>
        <authorList>
            <person name="Choi E.-W."/>
            <person name="Kim D.-U."/>
        </authorList>
    </citation>
    <scope>NUCLEOTIDE SEQUENCE [LARGE SCALE GENOMIC DNA]</scope>
    <source>
        <strain evidence="5">dW9</strain>
    </source>
</reference>
<keyword evidence="2" id="KW-0349">Heme</keyword>
<comment type="caution">
    <text evidence="4">The sequence shown here is derived from an EMBL/GenBank/DDBJ whole genome shotgun (WGS) entry which is preliminary data.</text>
</comment>
<name>A0ABT4QGW4_9BACL</name>
<keyword evidence="3" id="KW-0503">Monooxygenase</keyword>
<evidence type="ECO:0000313" key="5">
    <source>
        <dbReference type="Proteomes" id="UP001527882"/>
    </source>
</evidence>
<keyword evidence="2" id="KW-0479">Metal-binding</keyword>
<dbReference type="Proteomes" id="UP001527882">
    <property type="component" value="Unassembled WGS sequence"/>
</dbReference>
<keyword evidence="2" id="KW-0408">Iron</keyword>
<evidence type="ECO:0000313" key="4">
    <source>
        <dbReference type="EMBL" id="MCZ8516101.1"/>
    </source>
</evidence>
<dbReference type="PANTHER" id="PTHR46696">
    <property type="entry name" value="P450, PUTATIVE (EUROFUNG)-RELATED"/>
    <property type="match status" value="1"/>
</dbReference>
<keyword evidence="3" id="KW-0560">Oxidoreductase</keyword>
<proteinExistence type="inferred from homology"/>
<dbReference type="Gene3D" id="1.10.630.10">
    <property type="entry name" value="Cytochrome P450"/>
    <property type="match status" value="1"/>
</dbReference>
<protein>
    <recommendedName>
        <fullName evidence="6">Cytochrome P450</fullName>
    </recommendedName>
</protein>
<accession>A0ABT4QGW4</accession>
<gene>
    <name evidence="4" type="ORF">O9H85_27605</name>
</gene>
<dbReference type="InterPro" id="IPR036396">
    <property type="entry name" value="Cyt_P450_sf"/>
</dbReference>
<comment type="similarity">
    <text evidence="1">Belongs to the cytochrome P450 family.</text>
</comment>
<sequence>MYRSQNRHLAFAAGIHFCLGYLAPLARMEGQIAVQHLVGGVRRLHVSAAEAAEWYSLSSFRGLERLPVRP</sequence>
<dbReference type="SUPFAM" id="SSF48264">
    <property type="entry name" value="Cytochrome P450"/>
    <property type="match status" value="1"/>
</dbReference>
<evidence type="ECO:0000256" key="1">
    <source>
        <dbReference type="ARBA" id="ARBA00010617"/>
    </source>
</evidence>
<keyword evidence="5" id="KW-1185">Reference proteome</keyword>
<organism evidence="4 5">
    <name type="scientific">Paenibacillus gyeongsangnamensis</name>
    <dbReference type="NCBI Taxonomy" id="3388067"/>
    <lineage>
        <taxon>Bacteria</taxon>
        <taxon>Bacillati</taxon>
        <taxon>Bacillota</taxon>
        <taxon>Bacilli</taxon>
        <taxon>Bacillales</taxon>
        <taxon>Paenibacillaceae</taxon>
        <taxon>Paenibacillus</taxon>
    </lineage>
</organism>
<evidence type="ECO:0000256" key="2">
    <source>
        <dbReference type="ARBA" id="ARBA00022617"/>
    </source>
</evidence>
<dbReference type="EMBL" id="JAQAGZ010000021">
    <property type="protein sequence ID" value="MCZ8516101.1"/>
    <property type="molecule type" value="Genomic_DNA"/>
</dbReference>
<evidence type="ECO:0000256" key="3">
    <source>
        <dbReference type="ARBA" id="ARBA00023033"/>
    </source>
</evidence>
<dbReference type="PANTHER" id="PTHR46696:SF1">
    <property type="entry name" value="CYTOCHROME P450 YJIB-RELATED"/>
    <property type="match status" value="1"/>
</dbReference>
<evidence type="ECO:0008006" key="6">
    <source>
        <dbReference type="Google" id="ProtNLM"/>
    </source>
</evidence>